<dbReference type="Proteomes" id="UP000034785">
    <property type="component" value="Unassembled WGS sequence"/>
</dbReference>
<name>A0A0G1DIP5_9BACT</name>
<evidence type="ECO:0000313" key="4">
    <source>
        <dbReference type="Proteomes" id="UP000034785"/>
    </source>
</evidence>
<dbReference type="InterPro" id="IPR036771">
    <property type="entry name" value="ATPsynth_dsu/esu_N"/>
</dbReference>
<comment type="caution">
    <text evidence="3">The sequence shown here is derived from an EMBL/GenBank/DDBJ whole genome shotgun (WGS) entry which is preliminary data.</text>
</comment>
<dbReference type="Gene3D" id="2.60.15.10">
    <property type="entry name" value="F0F1 ATP synthase delta/epsilon subunit, N-terminal"/>
    <property type="match status" value="1"/>
</dbReference>
<reference evidence="3 4" key="1">
    <citation type="journal article" date="2015" name="Nature">
        <title>rRNA introns, odd ribosomes, and small enigmatic genomes across a large radiation of phyla.</title>
        <authorList>
            <person name="Brown C.T."/>
            <person name="Hug L.A."/>
            <person name="Thomas B.C."/>
            <person name="Sharon I."/>
            <person name="Castelle C.J."/>
            <person name="Singh A."/>
            <person name="Wilkins M.J."/>
            <person name="Williams K.H."/>
            <person name="Banfield J.F."/>
        </authorList>
    </citation>
    <scope>NUCLEOTIDE SEQUENCE [LARGE SCALE GENOMIC DNA]</scope>
</reference>
<keyword evidence="1" id="KW-0139">CF(1)</keyword>
<evidence type="ECO:0000256" key="1">
    <source>
        <dbReference type="ARBA" id="ARBA00023196"/>
    </source>
</evidence>
<accession>A0A0G1DIP5</accession>
<protein>
    <submittedName>
        <fullName evidence="3">ATP synthase, Delta/Epsilon chain, beta-sandwich-like protein</fullName>
    </submittedName>
</protein>
<proteinExistence type="predicted"/>
<feature type="domain" description="ATP synthase F1 complex delta/epsilon subunit N-terminal" evidence="2">
    <location>
        <begin position="10"/>
        <end position="87"/>
    </location>
</feature>
<dbReference type="GO" id="GO:0015986">
    <property type="term" value="P:proton motive force-driven ATP synthesis"/>
    <property type="evidence" value="ECO:0007669"/>
    <property type="project" value="InterPro"/>
</dbReference>
<evidence type="ECO:0000313" key="3">
    <source>
        <dbReference type="EMBL" id="KKS70686.1"/>
    </source>
</evidence>
<dbReference type="Pfam" id="PF02823">
    <property type="entry name" value="ATP-synt_DE_N"/>
    <property type="match status" value="1"/>
</dbReference>
<dbReference type="SUPFAM" id="SSF51344">
    <property type="entry name" value="Epsilon subunit of F1F0-ATP synthase N-terminal domain"/>
    <property type="match status" value="1"/>
</dbReference>
<dbReference type="GO" id="GO:0045259">
    <property type="term" value="C:proton-transporting ATP synthase complex"/>
    <property type="evidence" value="ECO:0007669"/>
    <property type="project" value="UniProtKB-KW"/>
</dbReference>
<dbReference type="InterPro" id="IPR020546">
    <property type="entry name" value="ATP_synth_F1_dsu/esu_N"/>
</dbReference>
<gene>
    <name evidence="3" type="ORF">UV41_C0016G0003</name>
</gene>
<dbReference type="EMBL" id="LCEJ01000016">
    <property type="protein sequence ID" value="KKS70686.1"/>
    <property type="molecule type" value="Genomic_DNA"/>
</dbReference>
<sequence>MDPQTDTQFLQVKILSPKEVIFEGPVFAVSSKNTSGDFDILPQHANFITLLQGVPITVKKPKNETATFNFPLAIIYASNNKVTIFTEIQLDFGPN</sequence>
<dbReference type="AlphaFoldDB" id="A0A0G1DIP5"/>
<organism evidence="3 4">
    <name type="scientific">Candidatus Daviesbacteria bacterium GW2011_GWA2_42_7</name>
    <dbReference type="NCBI Taxonomy" id="1618425"/>
    <lineage>
        <taxon>Bacteria</taxon>
        <taxon>Candidatus Daviesiibacteriota</taxon>
    </lineage>
</organism>
<evidence type="ECO:0000259" key="2">
    <source>
        <dbReference type="Pfam" id="PF02823"/>
    </source>
</evidence>
<keyword evidence="1" id="KW-0066">ATP synthesis</keyword>